<protein>
    <submittedName>
        <fullName evidence="1">Squalene/phytoene synthase family protein</fullName>
    </submittedName>
</protein>
<comment type="caution">
    <text evidence="1">The sequence shown here is derived from an EMBL/GenBank/DDBJ whole genome shotgun (WGS) entry which is preliminary data.</text>
</comment>
<evidence type="ECO:0000313" key="2">
    <source>
        <dbReference type="Proteomes" id="UP001243846"/>
    </source>
</evidence>
<accession>A0ABT8D7L7</accession>
<dbReference type="InterPro" id="IPR008949">
    <property type="entry name" value="Isoprenoid_synthase_dom_sf"/>
</dbReference>
<dbReference type="InterPro" id="IPR002060">
    <property type="entry name" value="Squ/phyt_synthse"/>
</dbReference>
<dbReference type="Gene3D" id="1.10.600.10">
    <property type="entry name" value="Farnesyl Diphosphate Synthase"/>
    <property type="match status" value="1"/>
</dbReference>
<dbReference type="EMBL" id="JAUFRC010000001">
    <property type="protein sequence ID" value="MDN3711400.1"/>
    <property type="molecule type" value="Genomic_DNA"/>
</dbReference>
<dbReference type="SUPFAM" id="SSF48576">
    <property type="entry name" value="Terpenoid synthases"/>
    <property type="match status" value="1"/>
</dbReference>
<gene>
    <name evidence="1" type="ORF">QWZ10_05475</name>
</gene>
<name>A0ABT8D7L7_9RHOB</name>
<organism evidence="1 2">
    <name type="scientific">Paracoccus cavernae</name>
    <dbReference type="NCBI Taxonomy" id="1571207"/>
    <lineage>
        <taxon>Bacteria</taxon>
        <taxon>Pseudomonadati</taxon>
        <taxon>Pseudomonadota</taxon>
        <taxon>Alphaproteobacteria</taxon>
        <taxon>Rhodobacterales</taxon>
        <taxon>Paracoccaceae</taxon>
        <taxon>Paracoccus</taxon>
    </lineage>
</organism>
<evidence type="ECO:0000313" key="1">
    <source>
        <dbReference type="EMBL" id="MDN3711400.1"/>
    </source>
</evidence>
<sequence length="217" mass="23485">MTLDEIAETLRTADPDRFAASLAAPEAARPALWTLYALNLELARAPLQSNEPMIAEMRVQWWVDQLHKLSLGHNGAHEILPLLAEAWGPAAGEFAALAEARRRDCDRIPFATNDEVVDYIRETAGPLMQAAARHLGAPSAAQAVIADQALALGLAHWLAALPALEELGLGLSVRDPARISDLARRGLEALDRARKGRKSVPKTAAPALFLVPKCVRF</sequence>
<reference evidence="2" key="1">
    <citation type="journal article" date="2019" name="Int. J. Syst. Evol. Microbiol.">
        <title>The Global Catalogue of Microorganisms (GCM) 10K type strain sequencing project: providing services to taxonomists for standard genome sequencing and annotation.</title>
        <authorList>
            <consortium name="The Broad Institute Genomics Platform"/>
            <consortium name="The Broad Institute Genome Sequencing Center for Infectious Disease"/>
            <person name="Wu L."/>
            <person name="Ma J."/>
        </authorList>
    </citation>
    <scope>NUCLEOTIDE SEQUENCE [LARGE SCALE GENOMIC DNA]</scope>
    <source>
        <strain evidence="2">CECT 8482</strain>
    </source>
</reference>
<proteinExistence type="predicted"/>
<dbReference type="Pfam" id="PF00494">
    <property type="entry name" value="SQS_PSY"/>
    <property type="match status" value="1"/>
</dbReference>
<dbReference type="RefSeq" id="WP_377785898.1">
    <property type="nucleotide sequence ID" value="NZ_JBHUOC010000001.1"/>
</dbReference>
<dbReference type="Proteomes" id="UP001243846">
    <property type="component" value="Unassembled WGS sequence"/>
</dbReference>
<keyword evidence="2" id="KW-1185">Reference proteome</keyword>